<evidence type="ECO:0000256" key="1">
    <source>
        <dbReference type="ARBA" id="ARBA00004141"/>
    </source>
</evidence>
<dbReference type="GO" id="GO:0140359">
    <property type="term" value="F:ABC-type transporter activity"/>
    <property type="evidence" value="ECO:0007669"/>
    <property type="project" value="InterPro"/>
</dbReference>
<dbReference type="Proteomes" id="UP001139353">
    <property type="component" value="Unassembled WGS sequence"/>
</dbReference>
<evidence type="ECO:0000313" key="7">
    <source>
        <dbReference type="EMBL" id="MCK9686934.1"/>
    </source>
</evidence>
<dbReference type="PROSITE" id="PS51012">
    <property type="entry name" value="ABC_TM2"/>
    <property type="match status" value="1"/>
</dbReference>
<proteinExistence type="inferred from homology"/>
<dbReference type="AlphaFoldDB" id="A0A9X1YI59"/>
<feature type="transmembrane region" description="Helical" evidence="5">
    <location>
        <begin position="228"/>
        <end position="252"/>
    </location>
</feature>
<feature type="transmembrane region" description="Helical" evidence="5">
    <location>
        <begin position="28"/>
        <end position="50"/>
    </location>
</feature>
<dbReference type="NCBIfam" id="NF011648">
    <property type="entry name" value="PRK15066.1"/>
    <property type="match status" value="1"/>
</dbReference>
<dbReference type="PANTHER" id="PTHR43332:SF1">
    <property type="entry name" value="TRANSPORT PERMEASE PROTEIN"/>
    <property type="match status" value="1"/>
</dbReference>
<dbReference type="RefSeq" id="WP_275682971.1">
    <property type="nucleotide sequence ID" value="NZ_JAJLJH010000003.1"/>
</dbReference>
<dbReference type="EMBL" id="JAJLJH010000003">
    <property type="protein sequence ID" value="MCK9686934.1"/>
    <property type="molecule type" value="Genomic_DNA"/>
</dbReference>
<feature type="transmembrane region" description="Helical" evidence="5">
    <location>
        <begin position="174"/>
        <end position="193"/>
    </location>
</feature>
<dbReference type="PIRSF" id="PIRSF006648">
    <property type="entry name" value="DrrB"/>
    <property type="match status" value="1"/>
</dbReference>
<evidence type="ECO:0000256" key="3">
    <source>
        <dbReference type="ARBA" id="ARBA00022989"/>
    </source>
</evidence>
<evidence type="ECO:0000256" key="4">
    <source>
        <dbReference type="ARBA" id="ARBA00023136"/>
    </source>
</evidence>
<feature type="transmembrane region" description="Helical" evidence="5">
    <location>
        <begin position="62"/>
        <end position="89"/>
    </location>
</feature>
<dbReference type="InterPro" id="IPR000412">
    <property type="entry name" value="ABC_2_transport"/>
</dbReference>
<evidence type="ECO:0000313" key="8">
    <source>
        <dbReference type="Proteomes" id="UP001139353"/>
    </source>
</evidence>
<dbReference type="InterPro" id="IPR047817">
    <property type="entry name" value="ABC2_TM_bact-type"/>
</dbReference>
<dbReference type="Pfam" id="PF01061">
    <property type="entry name" value="ABC2_membrane"/>
    <property type="match status" value="1"/>
</dbReference>
<sequence>MSTQVANPNWHAVRAIYNFEMARTWRTLMQSIISPVISTSLYFVVFGAAIGSRIQTVGGIPYGAFIVPGLIMLSLLTQSISNASFGIYFPKFTGTIYELLSAPVSWIEIVIAYVGAAASKSIILGLIILATAALFVPLRIDHPLVMLVFLVLTAVTFSLVGFIIGIWADGFEKLQVIPLLIVTPLTFLGGSFYSISMLPPFWQTVALFNPVVYLISGFRWSFYGAGDVSVGLSIAMTLGFLAISMAVVAWIFKTGYRLKN</sequence>
<evidence type="ECO:0000256" key="5">
    <source>
        <dbReference type="RuleBase" id="RU361157"/>
    </source>
</evidence>
<protein>
    <recommendedName>
        <fullName evidence="5">Transport permease protein</fullName>
    </recommendedName>
</protein>
<keyword evidence="2 5" id="KW-0812">Transmembrane</keyword>
<dbReference type="GO" id="GO:0043190">
    <property type="term" value="C:ATP-binding cassette (ABC) transporter complex"/>
    <property type="evidence" value="ECO:0007669"/>
    <property type="project" value="InterPro"/>
</dbReference>
<comment type="caution">
    <text evidence="7">The sequence shown here is derived from an EMBL/GenBank/DDBJ whole genome shotgun (WGS) entry which is preliminary data.</text>
</comment>
<dbReference type="InterPro" id="IPR052522">
    <property type="entry name" value="ABC-2_transport_permease"/>
</dbReference>
<name>A0A9X1YI59_9BURK</name>
<feature type="transmembrane region" description="Helical" evidence="5">
    <location>
        <begin position="109"/>
        <end position="137"/>
    </location>
</feature>
<keyword evidence="4 5" id="KW-0472">Membrane</keyword>
<evidence type="ECO:0000256" key="2">
    <source>
        <dbReference type="ARBA" id="ARBA00022692"/>
    </source>
</evidence>
<keyword evidence="3 5" id="KW-1133">Transmembrane helix</keyword>
<reference evidence="7" key="1">
    <citation type="submission" date="2021-11" db="EMBL/GenBank/DDBJ databases">
        <title>BS-T2-15 a new species belonging to the Comamonadaceae family isolated from the soil of a French oak forest.</title>
        <authorList>
            <person name="Mieszkin S."/>
            <person name="Alain K."/>
        </authorList>
    </citation>
    <scope>NUCLEOTIDE SEQUENCE</scope>
    <source>
        <strain evidence="7">BS-T2-15</strain>
    </source>
</reference>
<comment type="similarity">
    <text evidence="5">Belongs to the ABC-2 integral membrane protein family.</text>
</comment>
<dbReference type="InterPro" id="IPR013525">
    <property type="entry name" value="ABC2_TM"/>
</dbReference>
<feature type="transmembrane region" description="Helical" evidence="5">
    <location>
        <begin position="205"/>
        <end position="222"/>
    </location>
</feature>
<feature type="transmembrane region" description="Helical" evidence="5">
    <location>
        <begin position="144"/>
        <end position="168"/>
    </location>
</feature>
<feature type="domain" description="ABC transmembrane type-2" evidence="6">
    <location>
        <begin position="26"/>
        <end position="255"/>
    </location>
</feature>
<gene>
    <name evidence="7" type="ORF">LPC04_14575</name>
</gene>
<dbReference type="PANTHER" id="PTHR43332">
    <property type="entry name" value="INNER MEMBRANE TRANSPORT PERMEASE YADH-RELATED"/>
    <property type="match status" value="1"/>
</dbReference>
<keyword evidence="5" id="KW-0813">Transport</keyword>
<keyword evidence="5" id="KW-1003">Cell membrane</keyword>
<accession>A0A9X1YI59</accession>
<organism evidence="7 8">
    <name type="scientific">Scleromatobacter humisilvae</name>
    <dbReference type="NCBI Taxonomy" id="2897159"/>
    <lineage>
        <taxon>Bacteria</taxon>
        <taxon>Pseudomonadati</taxon>
        <taxon>Pseudomonadota</taxon>
        <taxon>Betaproteobacteria</taxon>
        <taxon>Burkholderiales</taxon>
        <taxon>Sphaerotilaceae</taxon>
        <taxon>Scleromatobacter</taxon>
    </lineage>
</organism>
<keyword evidence="8" id="KW-1185">Reference proteome</keyword>
<comment type="subcellular location">
    <subcellularLocation>
        <location evidence="5">Cell inner membrane</location>
        <topology evidence="5">Multi-pass membrane protein</topology>
    </subcellularLocation>
    <subcellularLocation>
        <location evidence="1">Membrane</location>
        <topology evidence="1">Multi-pass membrane protein</topology>
    </subcellularLocation>
</comment>
<dbReference type="PRINTS" id="PR00164">
    <property type="entry name" value="ABC2TRNSPORT"/>
</dbReference>
<evidence type="ECO:0000259" key="6">
    <source>
        <dbReference type="PROSITE" id="PS51012"/>
    </source>
</evidence>